<keyword evidence="1" id="KW-0732">Signal</keyword>
<dbReference type="AlphaFoldDB" id="A0A840AYU0"/>
<evidence type="ECO:0000313" key="2">
    <source>
        <dbReference type="EMBL" id="MBB3941840.1"/>
    </source>
</evidence>
<reference evidence="2 3" key="1">
    <citation type="submission" date="2020-08" db="EMBL/GenBank/DDBJ databases">
        <title>Genomic Encyclopedia of Type Strains, Phase IV (KMG-IV): sequencing the most valuable type-strain genomes for metagenomic binning, comparative biology and taxonomic classification.</title>
        <authorList>
            <person name="Goeker M."/>
        </authorList>
    </citation>
    <scope>NUCLEOTIDE SEQUENCE [LARGE SCALE GENOMIC DNA]</scope>
    <source>
        <strain evidence="2 3">DSM 29050</strain>
    </source>
</reference>
<comment type="caution">
    <text evidence="2">The sequence shown here is derived from an EMBL/GenBank/DDBJ whole genome shotgun (WGS) entry which is preliminary data.</text>
</comment>
<feature type="signal peptide" evidence="1">
    <location>
        <begin position="1"/>
        <end position="23"/>
    </location>
</feature>
<keyword evidence="3" id="KW-1185">Reference proteome</keyword>
<proteinExistence type="predicted"/>
<accession>A0A840AYU0</accession>
<dbReference type="EMBL" id="JACIEA010000001">
    <property type="protein sequence ID" value="MBB3941840.1"/>
    <property type="molecule type" value="Genomic_DNA"/>
</dbReference>
<evidence type="ECO:0008006" key="4">
    <source>
        <dbReference type="Google" id="ProtNLM"/>
    </source>
</evidence>
<evidence type="ECO:0000256" key="1">
    <source>
        <dbReference type="SAM" id="SignalP"/>
    </source>
</evidence>
<evidence type="ECO:0000313" key="3">
    <source>
        <dbReference type="Proteomes" id="UP000581447"/>
    </source>
</evidence>
<dbReference type="Proteomes" id="UP000581447">
    <property type="component" value="Unassembled WGS sequence"/>
</dbReference>
<sequence length="115" mass="12261">MPKQIIICVGTVWALLYSMPATATTAPAKIWIMMTDTSASQTSATVKLNDSFTIQNKGSRGLNCSITHNILNNLSSATPVALMPGATLVSTVINADSGVTYLTCSQYRVTITYVK</sequence>
<organism evidence="2 3">
    <name type="scientific">Sphingorhabdus rigui</name>
    <dbReference type="NCBI Taxonomy" id="1282858"/>
    <lineage>
        <taxon>Bacteria</taxon>
        <taxon>Pseudomonadati</taxon>
        <taxon>Pseudomonadota</taxon>
        <taxon>Alphaproteobacteria</taxon>
        <taxon>Sphingomonadales</taxon>
        <taxon>Sphingomonadaceae</taxon>
        <taxon>Sphingorhabdus</taxon>
    </lineage>
</organism>
<protein>
    <recommendedName>
        <fullName evidence="4">EfeO-type cupredoxin-like domain-containing protein</fullName>
    </recommendedName>
</protein>
<feature type="chain" id="PRO_5032299168" description="EfeO-type cupredoxin-like domain-containing protein" evidence="1">
    <location>
        <begin position="24"/>
        <end position="115"/>
    </location>
</feature>
<gene>
    <name evidence="2" type="ORF">GGR91_000062</name>
</gene>
<name>A0A840AYU0_9SPHN</name>
<dbReference type="RefSeq" id="WP_183938973.1">
    <property type="nucleotide sequence ID" value="NZ_BAABBG010000001.1"/>
</dbReference>